<evidence type="ECO:0000313" key="3">
    <source>
        <dbReference type="Proteomes" id="UP000008281"/>
    </source>
</evidence>
<feature type="transmembrane region" description="Helical" evidence="1">
    <location>
        <begin position="236"/>
        <end position="261"/>
    </location>
</feature>
<reference evidence="2" key="1">
    <citation type="submission" date="2007-07" db="EMBL/GenBank/DDBJ databases">
        <title>PCAP assembly of the Caenorhabditis remanei genome.</title>
        <authorList>
            <consortium name="The Caenorhabditis remanei Sequencing Consortium"/>
            <person name="Wilson R.K."/>
        </authorList>
    </citation>
    <scope>NUCLEOTIDE SEQUENCE [LARGE SCALE GENOMIC DNA]</scope>
    <source>
        <strain evidence="2">PB4641</strain>
    </source>
</reference>
<feature type="transmembrane region" description="Helical" evidence="1">
    <location>
        <begin position="133"/>
        <end position="155"/>
    </location>
</feature>
<organism evidence="3">
    <name type="scientific">Caenorhabditis remanei</name>
    <name type="common">Caenorhabditis vulgaris</name>
    <dbReference type="NCBI Taxonomy" id="31234"/>
    <lineage>
        <taxon>Eukaryota</taxon>
        <taxon>Metazoa</taxon>
        <taxon>Ecdysozoa</taxon>
        <taxon>Nematoda</taxon>
        <taxon>Chromadorea</taxon>
        <taxon>Rhabditida</taxon>
        <taxon>Rhabditina</taxon>
        <taxon>Rhabditomorpha</taxon>
        <taxon>Rhabditoidea</taxon>
        <taxon>Rhabditidae</taxon>
        <taxon>Peloderinae</taxon>
        <taxon>Caenorhabditis</taxon>
    </lineage>
</organism>
<dbReference type="Pfam" id="PF10326">
    <property type="entry name" value="7TM_GPCR_Str"/>
    <property type="match status" value="1"/>
</dbReference>
<accession>E3NA23</accession>
<keyword evidence="3" id="KW-1185">Reference proteome</keyword>
<keyword evidence="1" id="KW-1133">Transmembrane helix</keyword>
<dbReference type="GO" id="GO:0005886">
    <property type="term" value="C:plasma membrane"/>
    <property type="evidence" value="ECO:0007669"/>
    <property type="project" value="TreeGrafter"/>
</dbReference>
<gene>
    <name evidence="2" type="ORF">CRE_19453</name>
</gene>
<feature type="transmembrane region" description="Helical" evidence="1">
    <location>
        <begin position="196"/>
        <end position="215"/>
    </location>
</feature>
<dbReference type="GO" id="GO:0038022">
    <property type="term" value="F:G protein-coupled olfactory receptor activity"/>
    <property type="evidence" value="ECO:0007669"/>
    <property type="project" value="TreeGrafter"/>
</dbReference>
<dbReference type="OMA" id="CFYYTID"/>
<protein>
    <submittedName>
        <fullName evidence="2">Uncharacterized protein</fullName>
    </submittedName>
</protein>
<evidence type="ECO:0000313" key="2">
    <source>
        <dbReference type="EMBL" id="EFO90862.1"/>
    </source>
</evidence>
<dbReference type="SUPFAM" id="SSF81321">
    <property type="entry name" value="Family A G protein-coupled receptor-like"/>
    <property type="match status" value="1"/>
</dbReference>
<proteinExistence type="predicted"/>
<dbReference type="PANTHER" id="PTHR22943:SF251">
    <property type="entry name" value="SEVEN TM RECEPTOR"/>
    <property type="match status" value="1"/>
</dbReference>
<dbReference type="Gene3D" id="1.20.1070.10">
    <property type="entry name" value="Rhodopsin 7-helix transmembrane proteins"/>
    <property type="match status" value="1"/>
</dbReference>
<feature type="transmembrane region" description="Helical" evidence="1">
    <location>
        <begin position="86"/>
        <end position="113"/>
    </location>
</feature>
<sequence length="332" mass="38485">MGAFLQIKFYINLIAMILAIVTNSTLILLVITKSPQRLGNYRHLICYFSIISMVLAVLDFLVQPYVMSKASFFIVMNLKDSPLQNYPTAALLLLSSVHGLFEVTIYAISINFIFRYFALQRAGRLRYFAGKFLIVWMVYPFVIAVIAMAVVYQMGPNERMTALLRQDLKKMYDLDIDKATYSGCFYYTIDEYGNKLFSMVIPLFIIFYFGTKSYRIIRGLISQGESEYSRRLQTQLYKALVAQNFRTLIPLICLFLPLGVYSLSPLDDFHIEWAGLIFESMYSLYPAMDPIPIIFLVDNFRNEFFNFFRRIFSKNEVASVTLYEPNMDSIPP</sequence>
<dbReference type="InParanoid" id="E3NA23"/>
<dbReference type="HOGENOM" id="CLU_036335_2_0_1"/>
<dbReference type="PANTHER" id="PTHR22943">
    <property type="entry name" value="7-TRANSMEMBRANE DOMAIN RECEPTOR C.ELEGANS"/>
    <property type="match status" value="1"/>
</dbReference>
<dbReference type="EMBL" id="DS268570">
    <property type="protein sequence ID" value="EFO90862.1"/>
    <property type="molecule type" value="Genomic_DNA"/>
</dbReference>
<dbReference type="GO" id="GO:0042048">
    <property type="term" value="P:olfactory behavior"/>
    <property type="evidence" value="ECO:0007669"/>
    <property type="project" value="TreeGrafter"/>
</dbReference>
<dbReference type="OrthoDB" id="5791246at2759"/>
<dbReference type="Proteomes" id="UP000008281">
    <property type="component" value="Unassembled WGS sequence"/>
</dbReference>
<name>E3NA23_CAERE</name>
<feature type="transmembrane region" description="Helical" evidence="1">
    <location>
        <begin position="12"/>
        <end position="32"/>
    </location>
</feature>
<keyword evidence="1" id="KW-0812">Transmembrane</keyword>
<dbReference type="InterPro" id="IPR019428">
    <property type="entry name" value="7TM_GPCR_serpentine_rcpt_Str"/>
</dbReference>
<evidence type="ECO:0000256" key="1">
    <source>
        <dbReference type="SAM" id="Phobius"/>
    </source>
</evidence>
<feature type="transmembrane region" description="Helical" evidence="1">
    <location>
        <begin position="281"/>
        <end position="300"/>
    </location>
</feature>
<feature type="transmembrane region" description="Helical" evidence="1">
    <location>
        <begin position="44"/>
        <end position="66"/>
    </location>
</feature>
<dbReference type="AlphaFoldDB" id="E3NA23"/>
<keyword evidence="1" id="KW-0472">Membrane</keyword>
<dbReference type="eggNOG" id="ENOG502TJFW">
    <property type="taxonomic scope" value="Eukaryota"/>
</dbReference>